<protein>
    <submittedName>
        <fullName evidence="1">Uncharacterized protein</fullName>
    </submittedName>
</protein>
<evidence type="ECO:0000313" key="2">
    <source>
        <dbReference type="Proteomes" id="UP000663193"/>
    </source>
</evidence>
<gene>
    <name evidence="1" type="ORF">JI435_044920</name>
</gene>
<reference evidence="2" key="1">
    <citation type="journal article" date="2021" name="BMC Genomics">
        <title>Chromosome-level genome assembly and manually-curated proteome of model necrotroph Parastagonospora nodorum Sn15 reveals a genome-wide trove of candidate effector homologs, and redundancy of virulence-related functions within an accessory chromosome.</title>
        <authorList>
            <person name="Bertazzoni S."/>
            <person name="Jones D.A.B."/>
            <person name="Phan H.T."/>
            <person name="Tan K.-C."/>
            <person name="Hane J.K."/>
        </authorList>
    </citation>
    <scope>NUCLEOTIDE SEQUENCE [LARGE SCALE GENOMIC DNA]</scope>
    <source>
        <strain evidence="2">SN15 / ATCC MYA-4574 / FGSC 10173)</strain>
    </source>
</reference>
<dbReference type="VEuPathDB" id="FungiDB:JI435_044920"/>
<dbReference type="EMBL" id="CP069030">
    <property type="protein sequence ID" value="QRC98431.1"/>
    <property type="molecule type" value="Genomic_DNA"/>
</dbReference>
<sequence>MSRTYFFAPFKPFTLALPASTPASPLSPLDPIPYIPTYERVNKGTKFDVRATYPQNHMLSRPVEKTFVPPNVLGQRHHWYPQTPGEDKLEPPVFTPEPAVPMCACCTPEESKALLGQCVERVRGLVEVQVCMWVAGYWIFQGGVWIWGVICQVVEI</sequence>
<proteinExistence type="predicted"/>
<evidence type="ECO:0000313" key="1">
    <source>
        <dbReference type="EMBL" id="QRC98431.1"/>
    </source>
</evidence>
<keyword evidence="2" id="KW-1185">Reference proteome</keyword>
<organism evidence="1 2">
    <name type="scientific">Phaeosphaeria nodorum (strain SN15 / ATCC MYA-4574 / FGSC 10173)</name>
    <name type="common">Glume blotch fungus</name>
    <name type="synonym">Parastagonospora nodorum</name>
    <dbReference type="NCBI Taxonomy" id="321614"/>
    <lineage>
        <taxon>Eukaryota</taxon>
        <taxon>Fungi</taxon>
        <taxon>Dikarya</taxon>
        <taxon>Ascomycota</taxon>
        <taxon>Pezizomycotina</taxon>
        <taxon>Dothideomycetes</taxon>
        <taxon>Pleosporomycetidae</taxon>
        <taxon>Pleosporales</taxon>
        <taxon>Pleosporineae</taxon>
        <taxon>Phaeosphaeriaceae</taxon>
        <taxon>Parastagonospora</taxon>
    </lineage>
</organism>
<dbReference type="Proteomes" id="UP000663193">
    <property type="component" value="Chromosome 8"/>
</dbReference>
<accession>A0A7U2I3F5</accession>
<name>A0A7U2I3F5_PHANO</name>
<dbReference type="AlphaFoldDB" id="A0A7U2I3F5"/>